<proteinExistence type="predicted"/>
<protein>
    <submittedName>
        <fullName evidence="2">Effector-binding domain-containing protein</fullName>
    </submittedName>
</protein>
<dbReference type="RefSeq" id="WP_074670159.1">
    <property type="nucleotide sequence ID" value="NZ_FNTB01000001.1"/>
</dbReference>
<evidence type="ECO:0000313" key="3">
    <source>
        <dbReference type="Proteomes" id="UP000183038"/>
    </source>
</evidence>
<dbReference type="Gene3D" id="3.20.80.10">
    <property type="entry name" value="Regulatory factor, effector binding domain"/>
    <property type="match status" value="1"/>
</dbReference>
<keyword evidence="1" id="KW-0812">Transmembrane</keyword>
<accession>A0A1H4K2X3</accession>
<sequence length="299" mass="34239">MKKGLTITIAILMVALLWYFLIKPQDYQIRVVAKSNTGTINQALKAWNNTLPNATVRQLNNLGNLEQKVVTGDSTHIYNWNITPITDSTSQLIVNVKDEDHSMGNKLVIPFYDSDFEKQSRKTVTDFIENLNAHRKEFKVTFMGEDNLPSTYCACVEHKTTQITKAFGMMESYPFLNSVIASNGIQVNGIPFIETTDWNMQNDSISFNFCYPIIKSDTLPQIKDIIYKEFIGKKSLKAVYNGNYMTSDRAWYTLLDYAEEKNIAIEKKPIEFFFNNPNMGGDALRWKAEVFMPLADQDE</sequence>
<dbReference type="AlphaFoldDB" id="A0A1H4K2X3"/>
<evidence type="ECO:0000313" key="2">
    <source>
        <dbReference type="EMBL" id="SEB52909.1"/>
    </source>
</evidence>
<name>A0A1H4K2X3_9FLAO</name>
<reference evidence="2 3" key="1">
    <citation type="submission" date="2016-10" db="EMBL/GenBank/DDBJ databases">
        <authorList>
            <person name="de Groot N.N."/>
        </authorList>
    </citation>
    <scope>NUCLEOTIDE SEQUENCE [LARGE SCALE GENOMIC DNA]</scope>
    <source>
        <strain evidence="2 3">MAR_2009_71</strain>
    </source>
</reference>
<dbReference type="InterPro" id="IPR011256">
    <property type="entry name" value="Reg_factor_effector_dom_sf"/>
</dbReference>
<keyword evidence="1" id="KW-1133">Transmembrane helix</keyword>
<evidence type="ECO:0000256" key="1">
    <source>
        <dbReference type="SAM" id="Phobius"/>
    </source>
</evidence>
<dbReference type="Proteomes" id="UP000183038">
    <property type="component" value="Unassembled WGS sequence"/>
</dbReference>
<gene>
    <name evidence="2" type="ORF">SAMN05192540_0727</name>
</gene>
<keyword evidence="1" id="KW-0472">Membrane</keyword>
<dbReference type="EMBL" id="FNTB01000001">
    <property type="protein sequence ID" value="SEB52909.1"/>
    <property type="molecule type" value="Genomic_DNA"/>
</dbReference>
<organism evidence="2 3">
    <name type="scientific">Maribacter dokdonensis</name>
    <dbReference type="NCBI Taxonomy" id="320912"/>
    <lineage>
        <taxon>Bacteria</taxon>
        <taxon>Pseudomonadati</taxon>
        <taxon>Bacteroidota</taxon>
        <taxon>Flavobacteriia</taxon>
        <taxon>Flavobacteriales</taxon>
        <taxon>Flavobacteriaceae</taxon>
        <taxon>Maribacter</taxon>
    </lineage>
</organism>
<dbReference type="OrthoDB" id="1421367at2"/>
<feature type="transmembrane region" description="Helical" evidence="1">
    <location>
        <begin position="5"/>
        <end position="22"/>
    </location>
</feature>